<dbReference type="InterPro" id="IPR000276">
    <property type="entry name" value="GPCR_Rhodpsn"/>
</dbReference>
<dbReference type="GO" id="GO:0004930">
    <property type="term" value="F:G protein-coupled receptor activity"/>
    <property type="evidence" value="ECO:0007669"/>
    <property type="project" value="UniProtKB-KW"/>
</dbReference>
<keyword evidence="5 10" id="KW-0297">G-protein coupled receptor</keyword>
<comment type="subcellular location">
    <subcellularLocation>
        <location evidence="1">Cell membrane</location>
        <topology evidence="1">Multi-pass membrane protein</topology>
    </subcellularLocation>
</comment>
<keyword evidence="3 10" id="KW-0812">Transmembrane</keyword>
<keyword evidence="4 11" id="KW-1133">Transmembrane helix</keyword>
<dbReference type="Gene3D" id="1.20.1070.10">
    <property type="entry name" value="Rhodopsin 7-helix transmembrane proteins"/>
    <property type="match status" value="1"/>
</dbReference>
<evidence type="ECO:0000256" key="10">
    <source>
        <dbReference type="RuleBase" id="RU000688"/>
    </source>
</evidence>
<evidence type="ECO:0000313" key="14">
    <source>
        <dbReference type="Proteomes" id="UP000887567"/>
    </source>
</evidence>
<evidence type="ECO:0000256" key="4">
    <source>
        <dbReference type="ARBA" id="ARBA00022989"/>
    </source>
</evidence>
<evidence type="ECO:0000256" key="7">
    <source>
        <dbReference type="ARBA" id="ARBA00023157"/>
    </source>
</evidence>
<feature type="transmembrane region" description="Helical" evidence="11">
    <location>
        <begin position="55"/>
        <end position="80"/>
    </location>
</feature>
<dbReference type="CDD" id="cd14967">
    <property type="entry name" value="7tmA_amine_R-like"/>
    <property type="match status" value="1"/>
</dbReference>
<dbReference type="GO" id="GO:0043410">
    <property type="term" value="P:positive regulation of MAPK cascade"/>
    <property type="evidence" value="ECO:0007669"/>
    <property type="project" value="TreeGrafter"/>
</dbReference>
<keyword evidence="2" id="KW-1003">Cell membrane</keyword>
<organism evidence="13 14">
    <name type="scientific">Exaiptasia diaphana</name>
    <name type="common">Tropical sea anemone</name>
    <name type="synonym">Aiptasia pulchella</name>
    <dbReference type="NCBI Taxonomy" id="2652724"/>
    <lineage>
        <taxon>Eukaryota</taxon>
        <taxon>Metazoa</taxon>
        <taxon>Cnidaria</taxon>
        <taxon>Anthozoa</taxon>
        <taxon>Hexacorallia</taxon>
        <taxon>Actiniaria</taxon>
        <taxon>Aiptasiidae</taxon>
        <taxon>Exaiptasia</taxon>
    </lineage>
</organism>
<feature type="transmembrane region" description="Helical" evidence="11">
    <location>
        <begin position="168"/>
        <end position="190"/>
    </location>
</feature>
<feature type="transmembrane region" description="Helical" evidence="11">
    <location>
        <begin position="135"/>
        <end position="156"/>
    </location>
</feature>
<dbReference type="OMA" id="SICTGAD"/>
<dbReference type="GO" id="GO:0005886">
    <property type="term" value="C:plasma membrane"/>
    <property type="evidence" value="ECO:0007669"/>
    <property type="project" value="UniProtKB-SubCell"/>
</dbReference>
<keyword evidence="8 10" id="KW-0675">Receptor</keyword>
<dbReference type="EnsemblMetazoa" id="XM_028660303.1">
    <property type="protein sequence ID" value="XP_028516104.1"/>
    <property type="gene ID" value="LOC110243284"/>
</dbReference>
<dbReference type="OrthoDB" id="5957871at2759"/>
<evidence type="ECO:0000256" key="3">
    <source>
        <dbReference type="ARBA" id="ARBA00022692"/>
    </source>
</evidence>
<accession>A0A913YLV5</accession>
<dbReference type="PANTHER" id="PTHR24248">
    <property type="entry name" value="ADRENERGIC RECEPTOR-RELATED G-PROTEIN COUPLED RECEPTOR"/>
    <property type="match status" value="1"/>
</dbReference>
<dbReference type="InterPro" id="IPR017452">
    <property type="entry name" value="GPCR_Rhodpsn_7TM"/>
</dbReference>
<dbReference type="SUPFAM" id="SSF81321">
    <property type="entry name" value="Family A G protein-coupled receptor-like"/>
    <property type="match status" value="1"/>
</dbReference>
<feature type="transmembrane region" description="Helical" evidence="11">
    <location>
        <begin position="92"/>
        <end position="114"/>
    </location>
</feature>
<evidence type="ECO:0000256" key="11">
    <source>
        <dbReference type="SAM" id="Phobius"/>
    </source>
</evidence>
<evidence type="ECO:0000259" key="12">
    <source>
        <dbReference type="PROSITE" id="PS50262"/>
    </source>
</evidence>
<feature type="transmembrane region" description="Helical" evidence="11">
    <location>
        <begin position="226"/>
        <end position="247"/>
    </location>
</feature>
<dbReference type="Pfam" id="PF00001">
    <property type="entry name" value="7tm_1"/>
    <property type="match status" value="1"/>
</dbReference>
<dbReference type="PROSITE" id="PS50262">
    <property type="entry name" value="G_PROTEIN_RECEP_F1_2"/>
    <property type="match status" value="1"/>
</dbReference>
<keyword evidence="6 11" id="KW-0472">Membrane</keyword>
<dbReference type="PROSITE" id="PS00237">
    <property type="entry name" value="G_PROTEIN_RECEP_F1_1"/>
    <property type="match status" value="1"/>
</dbReference>
<dbReference type="GeneID" id="110243284"/>
<feature type="domain" description="G-protein coupled receptors family 1 profile" evidence="12">
    <location>
        <begin position="34"/>
        <end position="279"/>
    </location>
</feature>
<evidence type="ECO:0000256" key="8">
    <source>
        <dbReference type="ARBA" id="ARBA00023170"/>
    </source>
</evidence>
<protein>
    <recommendedName>
        <fullName evidence="12">G-protein coupled receptors family 1 profile domain-containing protein</fullName>
    </recommendedName>
</protein>
<dbReference type="AlphaFoldDB" id="A0A913YLV5"/>
<evidence type="ECO:0000313" key="13">
    <source>
        <dbReference type="EnsemblMetazoa" id="XP_028516104.1"/>
    </source>
</evidence>
<dbReference type="Proteomes" id="UP000887567">
    <property type="component" value="Unplaced"/>
</dbReference>
<keyword evidence="14" id="KW-1185">Reference proteome</keyword>
<evidence type="ECO:0000256" key="2">
    <source>
        <dbReference type="ARBA" id="ARBA00022475"/>
    </source>
</evidence>
<dbReference type="KEGG" id="epa:110243284"/>
<evidence type="ECO:0000256" key="6">
    <source>
        <dbReference type="ARBA" id="ARBA00023136"/>
    </source>
</evidence>
<dbReference type="PANTHER" id="PTHR24248:SF66">
    <property type="entry name" value="OCTOPAMINE RECEPTOR BETA-3R"/>
    <property type="match status" value="1"/>
</dbReference>
<name>A0A913YLV5_EXADI</name>
<keyword evidence="7" id="KW-1015">Disulfide bond</keyword>
<dbReference type="RefSeq" id="XP_028516104.1">
    <property type="nucleotide sequence ID" value="XM_028660303.1"/>
</dbReference>
<dbReference type="RefSeq" id="XP_020905031.1">
    <property type="nucleotide sequence ID" value="XM_021049372.2"/>
</dbReference>
<feature type="transmembrane region" description="Helical" evidence="11">
    <location>
        <begin position="20"/>
        <end position="43"/>
    </location>
</feature>
<evidence type="ECO:0000256" key="1">
    <source>
        <dbReference type="ARBA" id="ARBA00004651"/>
    </source>
</evidence>
<reference evidence="13" key="1">
    <citation type="submission" date="2022-11" db="UniProtKB">
        <authorList>
            <consortium name="EnsemblMetazoa"/>
        </authorList>
    </citation>
    <scope>IDENTIFICATION</scope>
</reference>
<comment type="similarity">
    <text evidence="10">Belongs to the G-protein coupled receptor 1 family.</text>
</comment>
<dbReference type="EnsemblMetazoa" id="XM_021049372.2">
    <property type="protein sequence ID" value="XP_020905031.1"/>
    <property type="gene ID" value="LOC110243284"/>
</dbReference>
<dbReference type="SMART" id="SM01381">
    <property type="entry name" value="7TM_GPCR_Srsx"/>
    <property type="match status" value="1"/>
</dbReference>
<proteinExistence type="inferred from homology"/>
<sequence>MNNSSNSPIKTFADQFRIGTSMFSVLLIVGTIFGNSLVIAAFVTFSRLRTATNYFVVSLAVTDLCVAVFSMPVLVAYVLTGPSWVLGDLLNQIWTVMDVLSGTASIANLVAISLDRCLCINKPLMYYQYITTTRVQIGIVVIWVYSVTMAITSYFMRPYRVFNFVASVMYFWVPLLIIITAYSIVFRVALQQVRRISVANVEPSQRSSSLHQRYSFVREFKAAKTLAVVVGAFVICWLPFVVINAIYSICDDCPYISTIPILVTKWMHYGNSLLNPPIYGFLNKDFRVAFKHLICCKEIAYRGDQFTENANGKTRIVPNTVELHIVNQA</sequence>
<dbReference type="PRINTS" id="PR00237">
    <property type="entry name" value="GPCRRHODOPSN"/>
</dbReference>
<evidence type="ECO:0000256" key="5">
    <source>
        <dbReference type="ARBA" id="ARBA00023040"/>
    </source>
</evidence>
<evidence type="ECO:0000256" key="9">
    <source>
        <dbReference type="ARBA" id="ARBA00023224"/>
    </source>
</evidence>
<keyword evidence="9 10" id="KW-0807">Transducer</keyword>
<dbReference type="FunFam" id="1.20.1070.10:FF:000523">
    <property type="entry name" value="5-hydroxytryptamine receptor 2B"/>
    <property type="match status" value="1"/>
</dbReference>
<dbReference type="GO" id="GO:0071880">
    <property type="term" value="P:adenylate cyclase-activating adrenergic receptor signaling pathway"/>
    <property type="evidence" value="ECO:0007669"/>
    <property type="project" value="TreeGrafter"/>
</dbReference>